<protein>
    <submittedName>
        <fullName evidence="1">Uncharacterized protein</fullName>
    </submittedName>
</protein>
<dbReference type="EMBL" id="CAUYUJ010007157">
    <property type="protein sequence ID" value="CAK0819722.1"/>
    <property type="molecule type" value="Genomic_DNA"/>
</dbReference>
<evidence type="ECO:0000313" key="2">
    <source>
        <dbReference type="Proteomes" id="UP001189429"/>
    </source>
</evidence>
<dbReference type="Proteomes" id="UP001189429">
    <property type="component" value="Unassembled WGS sequence"/>
</dbReference>
<reference evidence="1" key="1">
    <citation type="submission" date="2023-10" db="EMBL/GenBank/DDBJ databases">
        <authorList>
            <person name="Chen Y."/>
            <person name="Shah S."/>
            <person name="Dougan E. K."/>
            <person name="Thang M."/>
            <person name="Chan C."/>
        </authorList>
    </citation>
    <scope>NUCLEOTIDE SEQUENCE [LARGE SCALE GENOMIC DNA]</scope>
</reference>
<accession>A0ABN9RM23</accession>
<evidence type="ECO:0000313" key="1">
    <source>
        <dbReference type="EMBL" id="CAK0819722.1"/>
    </source>
</evidence>
<name>A0ABN9RM23_9DINO</name>
<feature type="non-terminal residue" evidence="1">
    <location>
        <position position="145"/>
    </location>
</feature>
<gene>
    <name evidence="1" type="ORF">PCOR1329_LOCUS21659</name>
</gene>
<feature type="non-terminal residue" evidence="1">
    <location>
        <position position="1"/>
    </location>
</feature>
<organism evidence="1 2">
    <name type="scientific">Prorocentrum cordatum</name>
    <dbReference type="NCBI Taxonomy" id="2364126"/>
    <lineage>
        <taxon>Eukaryota</taxon>
        <taxon>Sar</taxon>
        <taxon>Alveolata</taxon>
        <taxon>Dinophyceae</taxon>
        <taxon>Prorocentrales</taxon>
        <taxon>Prorocentraceae</taxon>
        <taxon>Prorocentrum</taxon>
    </lineage>
</organism>
<sequence length="145" mass="15308">PPSRARARGARARRARGKGPLRVAMDVPGFSKVQVDALLEDEEDERQRAVGASRALYAKAQDAFAAKGSTVEVLQLFEQAEAAMAGHMGAGLAGLAPEEPRPAARLRGAAGAGSRPGIAWTCAFFLGENHRGPSSTNEENKTRTK</sequence>
<proteinExistence type="predicted"/>
<keyword evidence="2" id="KW-1185">Reference proteome</keyword>
<comment type="caution">
    <text evidence="1">The sequence shown here is derived from an EMBL/GenBank/DDBJ whole genome shotgun (WGS) entry which is preliminary data.</text>
</comment>